<dbReference type="AlphaFoldDB" id="A0A2H0REL9"/>
<reference evidence="2 3" key="1">
    <citation type="submission" date="2017-09" db="EMBL/GenBank/DDBJ databases">
        <title>Depth-based differentiation of microbial function through sediment-hosted aquifers and enrichment of novel symbionts in the deep terrestrial subsurface.</title>
        <authorList>
            <person name="Probst A.J."/>
            <person name="Ladd B."/>
            <person name="Jarett J.K."/>
            <person name="Geller-Mcgrath D.E."/>
            <person name="Sieber C.M."/>
            <person name="Emerson J.B."/>
            <person name="Anantharaman K."/>
            <person name="Thomas B.C."/>
            <person name="Malmstrom R."/>
            <person name="Stieglmeier M."/>
            <person name="Klingl A."/>
            <person name="Woyke T."/>
            <person name="Ryan C.M."/>
            <person name="Banfield J.F."/>
        </authorList>
    </citation>
    <scope>NUCLEOTIDE SEQUENCE [LARGE SCALE GENOMIC DNA]</scope>
    <source>
        <strain evidence="2">CG10_big_fil_rev_8_21_14_0_10_51_16</strain>
    </source>
</reference>
<dbReference type="InterPro" id="IPR011991">
    <property type="entry name" value="ArsR-like_HTH"/>
</dbReference>
<dbReference type="InterPro" id="IPR002831">
    <property type="entry name" value="Tscrpt_reg_TrmB_N"/>
</dbReference>
<evidence type="ECO:0000259" key="1">
    <source>
        <dbReference type="Pfam" id="PF01978"/>
    </source>
</evidence>
<dbReference type="Pfam" id="PF01978">
    <property type="entry name" value="TrmB"/>
    <property type="match status" value="1"/>
</dbReference>
<feature type="non-terminal residue" evidence="2">
    <location>
        <position position="228"/>
    </location>
</feature>
<comment type="caution">
    <text evidence="2">The sequence shown here is derived from an EMBL/GenBank/DDBJ whole genome shotgun (WGS) entry which is preliminary data.</text>
</comment>
<feature type="domain" description="Transcription regulator TrmB N-terminal" evidence="1">
    <location>
        <begin position="6"/>
        <end position="74"/>
    </location>
</feature>
<dbReference type="InterPro" id="IPR036390">
    <property type="entry name" value="WH_DNA-bd_sf"/>
</dbReference>
<proteinExistence type="predicted"/>
<dbReference type="PANTHER" id="PTHR34293">
    <property type="entry name" value="HTH-TYPE TRANSCRIPTIONAL REGULATOR TRMBL2"/>
    <property type="match status" value="1"/>
</dbReference>
<organism evidence="2 3">
    <name type="scientific">Candidatus Vogelbacteria bacterium CG10_big_fil_rev_8_21_14_0_10_51_16</name>
    <dbReference type="NCBI Taxonomy" id="1975045"/>
    <lineage>
        <taxon>Bacteria</taxon>
        <taxon>Candidatus Vogeliibacteriota</taxon>
    </lineage>
</organism>
<dbReference type="CDD" id="cd00090">
    <property type="entry name" value="HTH_ARSR"/>
    <property type="match status" value="1"/>
</dbReference>
<dbReference type="SUPFAM" id="SSF46785">
    <property type="entry name" value="Winged helix' DNA-binding domain"/>
    <property type="match status" value="1"/>
</dbReference>
<dbReference type="Gene3D" id="1.10.10.10">
    <property type="entry name" value="Winged helix-like DNA-binding domain superfamily/Winged helix DNA-binding domain"/>
    <property type="match status" value="1"/>
</dbReference>
<name>A0A2H0REL9_9BACT</name>
<dbReference type="EMBL" id="PCYI01000029">
    <property type="protein sequence ID" value="PIR44464.1"/>
    <property type="molecule type" value="Genomic_DNA"/>
</dbReference>
<evidence type="ECO:0000313" key="3">
    <source>
        <dbReference type="Proteomes" id="UP000228767"/>
    </source>
</evidence>
<sequence length="228" mass="26406">MQTRILEEIGLTKAEITVYLTLLEEGPLNARPIIRDTGLYNSIVHATLNSLIDKGFVTFVKVGRRRIYSASDPKYLLTFIEKKKHEVEKILPSLHAMRAVAEQQSAEVFSGFRGLKVMLYQFIEDAKRGDEYLFFAFHTKDNDIYDEVHEFLKEYEADRCKAGIVVKGVVPERARAKYKGRNLKNILFTKKPVLTNLAVFRDKVIFTPWEDGQNSFLIHSRQLAEEYR</sequence>
<dbReference type="PANTHER" id="PTHR34293:SF1">
    <property type="entry name" value="HTH-TYPE TRANSCRIPTIONAL REGULATOR TRMBL2"/>
    <property type="match status" value="1"/>
</dbReference>
<dbReference type="InterPro" id="IPR051797">
    <property type="entry name" value="TrmB-like"/>
</dbReference>
<accession>A0A2H0REL9</accession>
<evidence type="ECO:0000313" key="2">
    <source>
        <dbReference type="EMBL" id="PIR44464.1"/>
    </source>
</evidence>
<gene>
    <name evidence="2" type="ORF">COV10_04390</name>
</gene>
<dbReference type="InterPro" id="IPR036388">
    <property type="entry name" value="WH-like_DNA-bd_sf"/>
</dbReference>
<protein>
    <recommendedName>
        <fullName evidence="1">Transcription regulator TrmB N-terminal domain-containing protein</fullName>
    </recommendedName>
</protein>
<dbReference type="Proteomes" id="UP000228767">
    <property type="component" value="Unassembled WGS sequence"/>
</dbReference>